<proteinExistence type="predicted"/>
<evidence type="ECO:0000313" key="2">
    <source>
        <dbReference type="Proteomes" id="UP000027265"/>
    </source>
</evidence>
<dbReference type="Proteomes" id="UP000027265">
    <property type="component" value="Unassembled WGS sequence"/>
</dbReference>
<dbReference type="AlphaFoldDB" id="A0A067P8V7"/>
<organism evidence="1 2">
    <name type="scientific">Jaapia argillacea MUCL 33604</name>
    <dbReference type="NCBI Taxonomy" id="933084"/>
    <lineage>
        <taxon>Eukaryota</taxon>
        <taxon>Fungi</taxon>
        <taxon>Dikarya</taxon>
        <taxon>Basidiomycota</taxon>
        <taxon>Agaricomycotina</taxon>
        <taxon>Agaricomycetes</taxon>
        <taxon>Agaricomycetidae</taxon>
        <taxon>Jaapiales</taxon>
        <taxon>Jaapiaceae</taxon>
        <taxon>Jaapia</taxon>
    </lineage>
</organism>
<dbReference type="SUPFAM" id="SSF52047">
    <property type="entry name" value="RNI-like"/>
    <property type="match status" value="1"/>
</dbReference>
<gene>
    <name evidence="1" type="ORF">JAAARDRAFT_589292</name>
</gene>
<accession>A0A067P8V7</accession>
<evidence type="ECO:0000313" key="1">
    <source>
        <dbReference type="EMBL" id="KDQ50270.1"/>
    </source>
</evidence>
<dbReference type="HOGENOM" id="CLU_021164_3_2_1"/>
<reference evidence="2" key="1">
    <citation type="journal article" date="2014" name="Proc. Natl. Acad. Sci. U.S.A.">
        <title>Extensive sampling of basidiomycete genomes demonstrates inadequacy of the white-rot/brown-rot paradigm for wood decay fungi.</title>
        <authorList>
            <person name="Riley R."/>
            <person name="Salamov A.A."/>
            <person name="Brown D.W."/>
            <person name="Nagy L.G."/>
            <person name="Floudas D."/>
            <person name="Held B.W."/>
            <person name="Levasseur A."/>
            <person name="Lombard V."/>
            <person name="Morin E."/>
            <person name="Otillar R."/>
            <person name="Lindquist E.A."/>
            <person name="Sun H."/>
            <person name="LaButti K.M."/>
            <person name="Schmutz J."/>
            <person name="Jabbour D."/>
            <person name="Luo H."/>
            <person name="Baker S.E."/>
            <person name="Pisabarro A.G."/>
            <person name="Walton J.D."/>
            <person name="Blanchette R.A."/>
            <person name="Henrissat B."/>
            <person name="Martin F."/>
            <person name="Cullen D."/>
            <person name="Hibbett D.S."/>
            <person name="Grigoriev I.V."/>
        </authorList>
    </citation>
    <scope>NUCLEOTIDE SEQUENCE [LARGE SCALE GENOMIC DNA]</scope>
    <source>
        <strain evidence="2">MUCL 33604</strain>
    </source>
</reference>
<protein>
    <recommendedName>
        <fullName evidence="3">F-box domain-containing protein</fullName>
    </recommendedName>
</protein>
<evidence type="ECO:0008006" key="3">
    <source>
        <dbReference type="Google" id="ProtNLM"/>
    </source>
</evidence>
<dbReference type="InParanoid" id="A0A067P8V7"/>
<dbReference type="EMBL" id="KL197763">
    <property type="protein sequence ID" value="KDQ50270.1"/>
    <property type="molecule type" value="Genomic_DNA"/>
</dbReference>
<keyword evidence="2" id="KW-1185">Reference proteome</keyword>
<sequence>MTRGKRRPSSPKLKWIRLHWLVRDYSHLTAKSSIELMACHPMLENFDILYHCFNILMEEPSGTQTLAMVIRCCRSWFQPGAMVLWRDMKSALPLFKLLPSFQLVDKIYFLCTSPTDRQLARMKEYGKFVRSLRLLEDIAIDSSFYIYMAQSSGHDPITPSLQKLSWAPPAPGVLLFMSPSLRYAAVYTAGVGWSWGLSGCPRLLDGSPGAHIIELSLSRLAAVVPNLEGFELYGEIPKYPQHITGFGKLQHLVLKNATSPQHLFPLLSFISKLKDMELDVGSSPYIEGTFSHGSLSLLERLSLSGHTSVITATLRSLSLPRLHDLSLSCRVATSVPVLRGPLAHFLPSLRKIHLSASVKAPPDVEFYDISFILEPLLSVRGLENISVSFSSSSKIPLFSFQDAGVEAVVRSCPGLKQLSIKYRRAKAYPTIHCLSSLAHHCSVLRILRLDFTTSDLPNLCDIPILSHPLQTLIVSGTTKADHPRKLALLLNRLFPYLSDVKQDNVRFRLKEKNTWDEVSDSLNHLSLAIQADMARRRIEG</sequence>
<name>A0A067P8V7_9AGAM</name>
<dbReference type="Gene3D" id="3.80.10.10">
    <property type="entry name" value="Ribonuclease Inhibitor"/>
    <property type="match status" value="1"/>
</dbReference>
<dbReference type="OrthoDB" id="2751365at2759"/>
<dbReference type="InterPro" id="IPR032675">
    <property type="entry name" value="LRR_dom_sf"/>
</dbReference>